<feature type="transmembrane region" description="Helical" evidence="7">
    <location>
        <begin position="344"/>
        <end position="362"/>
    </location>
</feature>
<feature type="transmembrane region" description="Helical" evidence="7">
    <location>
        <begin position="274"/>
        <end position="294"/>
    </location>
</feature>
<dbReference type="InterPro" id="IPR006043">
    <property type="entry name" value="NCS2"/>
</dbReference>
<evidence type="ECO:0000256" key="4">
    <source>
        <dbReference type="ARBA" id="ARBA00022692"/>
    </source>
</evidence>
<evidence type="ECO:0000313" key="8">
    <source>
        <dbReference type="EMBL" id="MDQ0341403.1"/>
    </source>
</evidence>
<keyword evidence="4 7" id="KW-0812">Transmembrane</keyword>
<feature type="transmembrane region" description="Helical" evidence="7">
    <location>
        <begin position="314"/>
        <end position="337"/>
    </location>
</feature>
<proteinExistence type="inferred from homology"/>
<feature type="transmembrane region" description="Helical" evidence="7">
    <location>
        <begin position="162"/>
        <end position="180"/>
    </location>
</feature>
<keyword evidence="6 7" id="KW-0472">Membrane</keyword>
<comment type="similarity">
    <text evidence="2">Belongs to the nucleobase:cation symporter-2 (NCS2) (TC 2.A.40) family.</text>
</comment>
<keyword evidence="3" id="KW-0813">Transport</keyword>
<feature type="transmembrane region" description="Helical" evidence="7">
    <location>
        <begin position="45"/>
        <end position="63"/>
    </location>
</feature>
<feature type="transmembrane region" description="Helical" evidence="7">
    <location>
        <begin position="75"/>
        <end position="95"/>
    </location>
</feature>
<feature type="transmembrane region" description="Helical" evidence="7">
    <location>
        <begin position="12"/>
        <end position="33"/>
    </location>
</feature>
<evidence type="ECO:0000256" key="7">
    <source>
        <dbReference type="SAM" id="Phobius"/>
    </source>
</evidence>
<feature type="transmembrane region" description="Helical" evidence="7">
    <location>
        <begin position="129"/>
        <end position="150"/>
    </location>
</feature>
<keyword evidence="5 7" id="KW-1133">Transmembrane helix</keyword>
<gene>
    <name evidence="8" type="ORF">J2S14_000196</name>
</gene>
<evidence type="ECO:0000313" key="9">
    <source>
        <dbReference type="Proteomes" id="UP001232343"/>
    </source>
</evidence>
<feature type="transmembrane region" description="Helical" evidence="7">
    <location>
        <begin position="101"/>
        <end position="122"/>
    </location>
</feature>
<comment type="subcellular location">
    <subcellularLocation>
        <location evidence="1">Membrane</location>
        <topology evidence="1">Multi-pass membrane protein</topology>
    </subcellularLocation>
</comment>
<evidence type="ECO:0000256" key="3">
    <source>
        <dbReference type="ARBA" id="ARBA00022448"/>
    </source>
</evidence>
<keyword evidence="9" id="KW-1185">Reference proteome</keyword>
<evidence type="ECO:0000256" key="2">
    <source>
        <dbReference type="ARBA" id="ARBA00008821"/>
    </source>
</evidence>
<organism evidence="8 9">
    <name type="scientific">Lederbergia wuyishanensis</name>
    <dbReference type="NCBI Taxonomy" id="1347903"/>
    <lineage>
        <taxon>Bacteria</taxon>
        <taxon>Bacillati</taxon>
        <taxon>Bacillota</taxon>
        <taxon>Bacilli</taxon>
        <taxon>Bacillales</taxon>
        <taxon>Bacillaceae</taxon>
        <taxon>Lederbergia</taxon>
    </lineage>
</organism>
<evidence type="ECO:0000256" key="5">
    <source>
        <dbReference type="ARBA" id="ARBA00022989"/>
    </source>
</evidence>
<protein>
    <submittedName>
        <fullName evidence="8">Xanthine/uracil permease</fullName>
    </submittedName>
</protein>
<dbReference type="EMBL" id="JAUSUO010000001">
    <property type="protein sequence ID" value="MDQ0341403.1"/>
    <property type="molecule type" value="Genomic_DNA"/>
</dbReference>
<evidence type="ECO:0000256" key="1">
    <source>
        <dbReference type="ARBA" id="ARBA00004141"/>
    </source>
</evidence>
<dbReference type="NCBIfam" id="NF037981">
    <property type="entry name" value="NCS2_1"/>
    <property type="match status" value="1"/>
</dbReference>
<evidence type="ECO:0000256" key="6">
    <source>
        <dbReference type="ARBA" id="ARBA00023136"/>
    </source>
</evidence>
<dbReference type="NCBIfam" id="NF008502">
    <property type="entry name" value="PRK11412.1"/>
    <property type="match status" value="1"/>
</dbReference>
<sequence>MRKLSSLTTMFASLQWLFFIFANIVVVPVSIGFAFELSSADIASILRTSLIVTGIACMLQGLWGHRYPLMEGPSGVIWGMLLNLSLSAPVLGLSITEVGGGIATGMLLAGAVTLLIVAFNLIPFIQKIFSPMVLSVYLFLLTFQLVFVFFKGMLKVNHDGTLNLPITLFSFCIAIIVGVIKVKGNKIIGNFSILIGMIGGWILYSLFFPTEQQLSSGSVGLFNLFPLGKPNLEVGIIAITFLGCLINLINTITSIQAASKLMNEKAEMSQYRNSYILTGIYTFAASLFGLVSYAPFASSIGFLESTQIYKKKPFIIGGALISLLGIIPYFSLLLATLPINVGNAVLFVAYLQLFGTSLKSLGGYSFNSITIHRIAAPVLVGVCLMTVGTELFSNFPAVIQPLISNGFIMGVLISIFLEAVVNWDTLGLENKSAE</sequence>
<dbReference type="Pfam" id="PF00860">
    <property type="entry name" value="Xan_ur_permease"/>
    <property type="match status" value="1"/>
</dbReference>
<accession>A0ABU0CZ37</accession>
<feature type="transmembrane region" description="Helical" evidence="7">
    <location>
        <begin position="402"/>
        <end position="421"/>
    </location>
</feature>
<dbReference type="PANTHER" id="PTHR42810:SF1">
    <property type="entry name" value="PURINE PERMEASE YWDJ-RELATED"/>
    <property type="match status" value="1"/>
</dbReference>
<feature type="transmembrane region" description="Helical" evidence="7">
    <location>
        <begin position="234"/>
        <end position="253"/>
    </location>
</feature>
<comment type="caution">
    <text evidence="8">The sequence shown here is derived from an EMBL/GenBank/DDBJ whole genome shotgun (WGS) entry which is preliminary data.</text>
</comment>
<dbReference type="PANTHER" id="PTHR42810">
    <property type="entry name" value="PURINE PERMEASE C1399.01C-RELATED"/>
    <property type="match status" value="1"/>
</dbReference>
<dbReference type="Proteomes" id="UP001232343">
    <property type="component" value="Unassembled WGS sequence"/>
</dbReference>
<feature type="transmembrane region" description="Helical" evidence="7">
    <location>
        <begin position="187"/>
        <end position="207"/>
    </location>
</feature>
<name>A0ABU0CZ37_9BACI</name>
<feature type="transmembrane region" description="Helical" evidence="7">
    <location>
        <begin position="374"/>
        <end position="395"/>
    </location>
</feature>
<reference evidence="8 9" key="1">
    <citation type="submission" date="2023-07" db="EMBL/GenBank/DDBJ databases">
        <title>Genomic Encyclopedia of Type Strains, Phase IV (KMG-IV): sequencing the most valuable type-strain genomes for metagenomic binning, comparative biology and taxonomic classification.</title>
        <authorList>
            <person name="Goeker M."/>
        </authorList>
    </citation>
    <scope>NUCLEOTIDE SEQUENCE [LARGE SCALE GENOMIC DNA]</scope>
    <source>
        <strain evidence="8 9">DSM 27848</strain>
    </source>
</reference>
<dbReference type="RefSeq" id="WP_244679655.1">
    <property type="nucleotide sequence ID" value="NZ_JALIRM010000001.1"/>
</dbReference>